<organism evidence="8 9">
    <name type="scientific">Pseudophaeobacter arcticus</name>
    <dbReference type="NCBI Taxonomy" id="385492"/>
    <lineage>
        <taxon>Bacteria</taxon>
        <taxon>Pseudomonadati</taxon>
        <taxon>Pseudomonadota</taxon>
        <taxon>Alphaproteobacteria</taxon>
        <taxon>Rhodobacterales</taxon>
        <taxon>Paracoccaceae</taxon>
        <taxon>Pseudophaeobacter</taxon>
    </lineage>
</organism>
<accession>A0ABQ0AKL8</accession>
<dbReference type="InterPro" id="IPR002491">
    <property type="entry name" value="ABC_transptr_periplasmic_BD"/>
</dbReference>
<comment type="subcellular location">
    <subcellularLocation>
        <location evidence="1">Cell envelope</location>
    </subcellularLocation>
</comment>
<dbReference type="InterPro" id="IPR051313">
    <property type="entry name" value="Bact_iron-sidero_bind"/>
</dbReference>
<dbReference type="RefSeq" id="WP_353399223.1">
    <property type="nucleotide sequence ID" value="NZ_BAABWU010000006.1"/>
</dbReference>
<dbReference type="PANTHER" id="PTHR30532">
    <property type="entry name" value="IRON III DICITRATE-BINDING PERIPLASMIC PROTEIN"/>
    <property type="match status" value="1"/>
</dbReference>
<evidence type="ECO:0000256" key="1">
    <source>
        <dbReference type="ARBA" id="ARBA00004196"/>
    </source>
</evidence>
<dbReference type="PROSITE" id="PS50983">
    <property type="entry name" value="FE_B12_PBP"/>
    <property type="match status" value="1"/>
</dbReference>
<proteinExistence type="inferred from homology"/>
<keyword evidence="3" id="KW-0813">Transport</keyword>
<evidence type="ECO:0000256" key="2">
    <source>
        <dbReference type="ARBA" id="ARBA00008814"/>
    </source>
</evidence>
<feature type="domain" description="Fe/B12 periplasmic-binding" evidence="7">
    <location>
        <begin position="39"/>
        <end position="299"/>
    </location>
</feature>
<evidence type="ECO:0000256" key="6">
    <source>
        <dbReference type="SAM" id="SignalP"/>
    </source>
</evidence>
<dbReference type="Proteomes" id="UP001441944">
    <property type="component" value="Unassembled WGS sequence"/>
</dbReference>
<keyword evidence="9" id="KW-1185">Reference proteome</keyword>
<comment type="caution">
    <text evidence="8">The sequence shown here is derived from an EMBL/GenBank/DDBJ whole genome shotgun (WGS) entry which is preliminary data.</text>
</comment>
<protein>
    <submittedName>
        <fullName evidence="8">Siderophore ABC transporter substrate-binding protein</fullName>
    </submittedName>
</protein>
<dbReference type="SUPFAM" id="SSF53807">
    <property type="entry name" value="Helical backbone' metal receptor"/>
    <property type="match status" value="1"/>
</dbReference>
<dbReference type="InterPro" id="IPR033870">
    <property type="entry name" value="FatB"/>
</dbReference>
<feature type="signal peptide" evidence="6">
    <location>
        <begin position="1"/>
        <end position="19"/>
    </location>
</feature>
<sequence>MLKPLITLVALACSTAAFADPIEVRTYRGQQQVEALPQKIAVFDVAALDTLAALGVKPAGVIGNLYVDYLDEVAQGAEIVGSLFEPDFESINALAPDLILAGGRSSTQVEALAEFAPTLDMTIYGDDLMAVALQRLEDYGRLFGKEAEATVLLDNFQAKLEQTKSLARGKGSALIVMTNGPKISAFGANGRFGWLHTTLQVPQAAADLGLNAHGEAVSAEFIRDANPDYLFVVDRLSAIGQGGADAKATLDNDLVRQTTAWQKGQVIYLDAASLYIAGGGIQSMNRVLDQLIATFEANG</sequence>
<dbReference type="Pfam" id="PF01497">
    <property type="entry name" value="Peripla_BP_2"/>
    <property type="match status" value="1"/>
</dbReference>
<evidence type="ECO:0000313" key="8">
    <source>
        <dbReference type="EMBL" id="GAA6196411.1"/>
    </source>
</evidence>
<evidence type="ECO:0000256" key="4">
    <source>
        <dbReference type="ARBA" id="ARBA00022496"/>
    </source>
</evidence>
<name>A0ABQ0AKL8_9RHOB</name>
<feature type="chain" id="PRO_5046223273" evidence="6">
    <location>
        <begin position="20"/>
        <end position="299"/>
    </location>
</feature>
<reference evidence="8 9" key="1">
    <citation type="submission" date="2024-04" db="EMBL/GenBank/DDBJ databases">
        <title>Draft genome sequence of Pseudophaeobacter arcticus NBRC 116598.</title>
        <authorList>
            <person name="Miyakawa T."/>
            <person name="Kusuya Y."/>
            <person name="Miura T."/>
        </authorList>
    </citation>
    <scope>NUCLEOTIDE SEQUENCE [LARGE SCALE GENOMIC DNA]</scope>
    <source>
        <strain evidence="8 9">SU-CL00105</strain>
    </source>
</reference>
<evidence type="ECO:0000256" key="5">
    <source>
        <dbReference type="ARBA" id="ARBA00022729"/>
    </source>
</evidence>
<keyword evidence="4" id="KW-0408">Iron</keyword>
<evidence type="ECO:0000313" key="9">
    <source>
        <dbReference type="Proteomes" id="UP001441944"/>
    </source>
</evidence>
<dbReference type="Gene3D" id="3.40.50.1980">
    <property type="entry name" value="Nitrogenase molybdenum iron protein domain"/>
    <property type="match status" value="2"/>
</dbReference>
<dbReference type="CDD" id="cd01140">
    <property type="entry name" value="FatB"/>
    <property type="match status" value="1"/>
</dbReference>
<gene>
    <name evidence="8" type="ORF">NBRC116598_18550</name>
</gene>
<keyword evidence="4" id="KW-0406">Ion transport</keyword>
<dbReference type="EMBL" id="BAABWU010000006">
    <property type="protein sequence ID" value="GAA6196411.1"/>
    <property type="molecule type" value="Genomic_DNA"/>
</dbReference>
<dbReference type="PANTHER" id="PTHR30532:SF28">
    <property type="entry name" value="PETROBACTIN-BINDING PROTEIN YCLQ"/>
    <property type="match status" value="1"/>
</dbReference>
<keyword evidence="5 6" id="KW-0732">Signal</keyword>
<evidence type="ECO:0000256" key="3">
    <source>
        <dbReference type="ARBA" id="ARBA00022448"/>
    </source>
</evidence>
<comment type="similarity">
    <text evidence="2">Belongs to the bacterial solute-binding protein 8 family.</text>
</comment>
<keyword evidence="4" id="KW-0410">Iron transport</keyword>
<evidence type="ECO:0000259" key="7">
    <source>
        <dbReference type="PROSITE" id="PS50983"/>
    </source>
</evidence>